<dbReference type="HOGENOM" id="CLU_2424561_0_0_3"/>
<protein>
    <submittedName>
        <fullName evidence="1">Uncharacterized protein</fullName>
    </submittedName>
</protein>
<evidence type="ECO:0000313" key="2">
    <source>
        <dbReference type="Proteomes" id="UP000001423"/>
    </source>
</evidence>
<sequence>MALCGAGLINEACTSIHVCNSESMKRRYSSYTLSFAINEFCTLKKFRPQLGSEDIGHSVCVDSLHLWLGSHSTRRSQLLDGCLLLPRWLSL</sequence>
<keyword evidence="2" id="KW-1185">Reference proteome</keyword>
<name>Q7V5Z6_PROMM</name>
<dbReference type="AlphaFoldDB" id="Q7V5Z6"/>
<evidence type="ECO:0000313" key="1">
    <source>
        <dbReference type="EMBL" id="CAE21562.1"/>
    </source>
</evidence>
<dbReference type="EMBL" id="BX548175">
    <property type="protein sequence ID" value="CAE21562.1"/>
    <property type="molecule type" value="Genomic_DNA"/>
</dbReference>
<dbReference type="KEGG" id="pmt:PMT_1387"/>
<reference evidence="1 2" key="1">
    <citation type="journal article" date="2003" name="Nature">
        <title>Genome divergence in two Prochlorococcus ecotypes reflects oceanic niche differentiation.</title>
        <authorList>
            <person name="Rocap G."/>
            <person name="Larimer F.W."/>
            <person name="Lamerdin J.E."/>
            <person name="Malfatti S."/>
            <person name="Chain P."/>
            <person name="Ahlgren N.A."/>
            <person name="Arellano A."/>
            <person name="Coleman M."/>
            <person name="Hauser L."/>
            <person name="Hess W.R."/>
            <person name="Johnson Z.I."/>
            <person name="Land M.L."/>
            <person name="Lindell D."/>
            <person name="Post A.F."/>
            <person name="Regala W."/>
            <person name="Shah M."/>
            <person name="Shaw S.L."/>
            <person name="Steglich C."/>
            <person name="Sullivan M.B."/>
            <person name="Ting C.S."/>
            <person name="Tolonen A."/>
            <person name="Webb E.A."/>
            <person name="Zinser E.R."/>
            <person name="Chisholm S.W."/>
        </authorList>
    </citation>
    <scope>NUCLEOTIDE SEQUENCE [LARGE SCALE GENOMIC DNA]</scope>
    <source>
        <strain evidence="2">MIT 9313</strain>
    </source>
</reference>
<gene>
    <name evidence="1" type="ordered locus">PMT_1387</name>
</gene>
<dbReference type="Proteomes" id="UP000001423">
    <property type="component" value="Chromosome"/>
</dbReference>
<organism evidence="1 2">
    <name type="scientific">Prochlorococcus marinus (strain MIT 9313)</name>
    <dbReference type="NCBI Taxonomy" id="74547"/>
    <lineage>
        <taxon>Bacteria</taxon>
        <taxon>Bacillati</taxon>
        <taxon>Cyanobacteriota</taxon>
        <taxon>Cyanophyceae</taxon>
        <taxon>Synechococcales</taxon>
        <taxon>Prochlorococcaceae</taxon>
        <taxon>Prochlorococcus</taxon>
    </lineage>
</organism>
<proteinExistence type="predicted"/>
<accession>Q7V5Z6</accession>